<dbReference type="EMBL" id="CP151406">
    <property type="protein sequence ID" value="WZJ22084.1"/>
    <property type="molecule type" value="Genomic_DNA"/>
</dbReference>
<protein>
    <recommendedName>
        <fullName evidence="3">DUF3606 domain-containing protein</fullName>
    </recommendedName>
</protein>
<dbReference type="Proteomes" id="UP001479520">
    <property type="component" value="Chromosome"/>
</dbReference>
<name>A0ABZ2XHJ2_9RHOO</name>
<organism evidence="1 2">
    <name type="scientific">Azonexus hydrophilus</name>
    <dbReference type="NCBI Taxonomy" id="418702"/>
    <lineage>
        <taxon>Bacteria</taxon>
        <taxon>Pseudomonadati</taxon>
        <taxon>Pseudomonadota</taxon>
        <taxon>Betaproteobacteria</taxon>
        <taxon>Rhodocyclales</taxon>
        <taxon>Azonexaceae</taxon>
        <taxon>Azonexus</taxon>
    </lineage>
</organism>
<gene>
    <name evidence="1" type="ORF">AADV58_02735</name>
</gene>
<evidence type="ECO:0000313" key="2">
    <source>
        <dbReference type="Proteomes" id="UP001479520"/>
    </source>
</evidence>
<reference evidence="1 2" key="1">
    <citation type="submission" date="2024-04" db="EMBL/GenBank/DDBJ databases">
        <title>Dissimilatory iodate-reducing microorganisms contribute to the enrichment of iodine in groundwater.</title>
        <authorList>
            <person name="Jiang Z."/>
        </authorList>
    </citation>
    <scope>NUCLEOTIDE SEQUENCE [LARGE SCALE GENOMIC DNA]</scope>
    <source>
        <strain evidence="1 2">NCP973</strain>
    </source>
</reference>
<accession>A0ABZ2XHJ2</accession>
<dbReference type="RefSeq" id="WP_341744021.1">
    <property type="nucleotide sequence ID" value="NZ_CP151406.1"/>
</dbReference>
<keyword evidence="2" id="KW-1185">Reference proteome</keyword>
<evidence type="ECO:0000313" key="1">
    <source>
        <dbReference type="EMBL" id="WZJ22084.1"/>
    </source>
</evidence>
<proteinExistence type="predicted"/>
<evidence type="ECO:0008006" key="3">
    <source>
        <dbReference type="Google" id="ProtNLM"/>
    </source>
</evidence>
<sequence length="66" mass="7543">MAATQRKSSRPRVAPRQRVDYVAAVRYPDGRSDLFYVRNADNLADAREMVLLEVGEVRSLVLAERH</sequence>